<dbReference type="RefSeq" id="WP_137096223.1">
    <property type="nucleotide sequence ID" value="NZ_SWMS01000015.1"/>
</dbReference>
<dbReference type="PANTHER" id="PTHR43244:SF1">
    <property type="entry name" value="5,10-METHYLENETETRAHYDROMETHANOPTERIN REDUCTASE"/>
    <property type="match status" value="1"/>
</dbReference>
<keyword evidence="1" id="KW-0560">Oxidoreductase</keyword>
<dbReference type="SUPFAM" id="SSF51679">
    <property type="entry name" value="Bacterial luciferase-like"/>
    <property type="match status" value="1"/>
</dbReference>
<protein>
    <submittedName>
        <fullName evidence="4">LLM class flavin-dependent oxidoreductase</fullName>
    </submittedName>
</protein>
<evidence type="ECO:0000256" key="1">
    <source>
        <dbReference type="ARBA" id="ARBA00023002"/>
    </source>
</evidence>
<keyword evidence="5" id="KW-1185">Reference proteome</keyword>
<dbReference type="PANTHER" id="PTHR43244">
    <property type="match status" value="1"/>
</dbReference>
<sequence>MVSIGYASACDEFRPHELVDRARQAEQAGLERRWISESHRPFVRSVIGAHSQPTSLPVTTAAACSPIRAHPAVIAQATATAAVQCHGGFTPDPDTAGARRPPRDRQSVVSESVDLIRALHDGEEVLVSISMSALNPKGARPAGTKARGLCTVVPGIDTGHDENVPPNVPLD</sequence>
<reference evidence="4 5" key="1">
    <citation type="journal article" date="2015" name="Antonie Van Leeuwenhoek">
        <title>Prauserella endophytica sp. nov., an endophytic actinobacterium isolated from Tamarix taklamakanensis.</title>
        <authorList>
            <person name="Liu J.M."/>
            <person name="Habden X."/>
            <person name="Guo L."/>
            <person name="Tuo L."/>
            <person name="Jiang Z.K."/>
            <person name="Liu S.W."/>
            <person name="Liu X.F."/>
            <person name="Chen L."/>
            <person name="Li R.F."/>
            <person name="Zhang Y.Q."/>
            <person name="Sun C.H."/>
        </authorList>
    </citation>
    <scope>NUCLEOTIDE SEQUENCE [LARGE SCALE GENOMIC DNA]</scope>
    <source>
        <strain evidence="4 5">CGMCC 4.7182</strain>
    </source>
</reference>
<evidence type="ECO:0000313" key="4">
    <source>
        <dbReference type="EMBL" id="TKG66672.1"/>
    </source>
</evidence>
<dbReference type="InterPro" id="IPR011251">
    <property type="entry name" value="Luciferase-like_dom"/>
</dbReference>
<proteinExistence type="predicted"/>
<dbReference type="EMBL" id="SWMS01000015">
    <property type="protein sequence ID" value="TKG66672.1"/>
    <property type="molecule type" value="Genomic_DNA"/>
</dbReference>
<comment type="caution">
    <text evidence="4">The sequence shown here is derived from an EMBL/GenBank/DDBJ whole genome shotgun (WGS) entry which is preliminary data.</text>
</comment>
<dbReference type="Pfam" id="PF00296">
    <property type="entry name" value="Bac_luciferase"/>
    <property type="match status" value="1"/>
</dbReference>
<organism evidence="4 5">
    <name type="scientific">Prauserella endophytica</name>
    <dbReference type="NCBI Taxonomy" id="1592324"/>
    <lineage>
        <taxon>Bacteria</taxon>
        <taxon>Bacillati</taxon>
        <taxon>Actinomycetota</taxon>
        <taxon>Actinomycetes</taxon>
        <taxon>Pseudonocardiales</taxon>
        <taxon>Pseudonocardiaceae</taxon>
        <taxon>Prauserella</taxon>
        <taxon>Prauserella coralliicola group</taxon>
    </lineage>
</organism>
<dbReference type="Proteomes" id="UP000309992">
    <property type="component" value="Unassembled WGS sequence"/>
</dbReference>
<dbReference type="InterPro" id="IPR050564">
    <property type="entry name" value="F420-G6PD/mer"/>
</dbReference>
<evidence type="ECO:0000256" key="2">
    <source>
        <dbReference type="SAM" id="MobiDB-lite"/>
    </source>
</evidence>
<dbReference type="InterPro" id="IPR036661">
    <property type="entry name" value="Luciferase-like_sf"/>
</dbReference>
<evidence type="ECO:0000259" key="3">
    <source>
        <dbReference type="Pfam" id="PF00296"/>
    </source>
</evidence>
<feature type="region of interest" description="Disordered" evidence="2">
    <location>
        <begin position="89"/>
        <end position="108"/>
    </location>
</feature>
<accession>A0ABY2RZF6</accession>
<name>A0ABY2RZF6_9PSEU</name>
<evidence type="ECO:0000313" key="5">
    <source>
        <dbReference type="Proteomes" id="UP000309992"/>
    </source>
</evidence>
<feature type="domain" description="Luciferase-like" evidence="3">
    <location>
        <begin position="13"/>
        <end position="125"/>
    </location>
</feature>
<gene>
    <name evidence="4" type="ORF">FCN18_24725</name>
</gene>
<dbReference type="Gene3D" id="3.20.20.30">
    <property type="entry name" value="Luciferase-like domain"/>
    <property type="match status" value="1"/>
</dbReference>